<reference evidence="1" key="1">
    <citation type="journal article" date="2023" name="DNA Res.">
        <title>Chromosome-level genome assembly of Phrynocephalus forsythii using third-generation DNA sequencing and Hi-C analysis.</title>
        <authorList>
            <person name="Qi Y."/>
            <person name="Zhao W."/>
            <person name="Zhao Y."/>
            <person name="Niu C."/>
            <person name="Cao S."/>
            <person name="Zhang Y."/>
        </authorList>
    </citation>
    <scope>NUCLEOTIDE SEQUENCE</scope>
    <source>
        <tissue evidence="1">Muscle</tissue>
    </source>
</reference>
<gene>
    <name evidence="1" type="ORF">JRQ81_007385</name>
</gene>
<proteinExistence type="predicted"/>
<protein>
    <submittedName>
        <fullName evidence="1">Uncharacterized protein</fullName>
    </submittedName>
</protein>
<dbReference type="AlphaFoldDB" id="A0A9Q0XDB5"/>
<accession>A0A9Q0XDB5</accession>
<dbReference type="OrthoDB" id="10025388at2759"/>
<dbReference type="Proteomes" id="UP001142489">
    <property type="component" value="Unassembled WGS sequence"/>
</dbReference>
<evidence type="ECO:0000313" key="2">
    <source>
        <dbReference type="Proteomes" id="UP001142489"/>
    </source>
</evidence>
<feature type="non-terminal residue" evidence="1">
    <location>
        <position position="64"/>
    </location>
</feature>
<dbReference type="EMBL" id="JAPFRF010000015">
    <property type="protein sequence ID" value="KAJ7310465.1"/>
    <property type="molecule type" value="Genomic_DNA"/>
</dbReference>
<keyword evidence="2" id="KW-1185">Reference proteome</keyword>
<evidence type="ECO:0000313" key="1">
    <source>
        <dbReference type="EMBL" id="KAJ7310465.1"/>
    </source>
</evidence>
<feature type="non-terminal residue" evidence="1">
    <location>
        <position position="1"/>
    </location>
</feature>
<name>A0A9Q0XDB5_9SAUR</name>
<comment type="caution">
    <text evidence="1">The sequence shown here is derived from an EMBL/GenBank/DDBJ whole genome shotgun (WGS) entry which is preliminary data.</text>
</comment>
<sequence>KPFKTNVIYAIFCHQCPSALYIGQTGQSIRKCINGCKFDIRNHDTQKPVSNNFSLPGHSLKDLK</sequence>
<organism evidence="1 2">
    <name type="scientific">Phrynocephalus forsythii</name>
    <dbReference type="NCBI Taxonomy" id="171643"/>
    <lineage>
        <taxon>Eukaryota</taxon>
        <taxon>Metazoa</taxon>
        <taxon>Chordata</taxon>
        <taxon>Craniata</taxon>
        <taxon>Vertebrata</taxon>
        <taxon>Euteleostomi</taxon>
        <taxon>Lepidosauria</taxon>
        <taxon>Squamata</taxon>
        <taxon>Bifurcata</taxon>
        <taxon>Unidentata</taxon>
        <taxon>Episquamata</taxon>
        <taxon>Toxicofera</taxon>
        <taxon>Iguania</taxon>
        <taxon>Acrodonta</taxon>
        <taxon>Agamidae</taxon>
        <taxon>Agaminae</taxon>
        <taxon>Phrynocephalus</taxon>
    </lineage>
</organism>